<dbReference type="AlphaFoldDB" id="I1GXG8"/>
<evidence type="ECO:0000256" key="2">
    <source>
        <dbReference type="ARBA" id="ARBA00008773"/>
    </source>
</evidence>
<evidence type="ECO:0000256" key="5">
    <source>
        <dbReference type="ARBA" id="ARBA00022801"/>
    </source>
</evidence>
<dbReference type="RefSeq" id="XP_010227537.1">
    <property type="nucleotide sequence ID" value="XM_010229235.3"/>
</dbReference>
<evidence type="ECO:0000256" key="3">
    <source>
        <dbReference type="ARBA" id="ARBA00012780"/>
    </source>
</evidence>
<dbReference type="InterPro" id="IPR044965">
    <property type="entry name" value="Glyco_hydro_17_plant"/>
</dbReference>
<name>I1GXG8_BRADI</name>
<dbReference type="OMA" id="SSCVFRD"/>
<dbReference type="FunCoup" id="I1GXG8">
    <property type="interactions" value="461"/>
</dbReference>
<evidence type="ECO:0000313" key="8">
    <source>
        <dbReference type="EMBL" id="KQK17741.1"/>
    </source>
</evidence>
<protein>
    <recommendedName>
        <fullName evidence="3">glucan endo-1,3-beta-D-glucosidase</fullName>
        <ecNumber evidence="3">3.2.1.39</ecNumber>
    </recommendedName>
</protein>
<reference evidence="8" key="2">
    <citation type="submission" date="2017-06" db="EMBL/GenBank/DDBJ databases">
        <title>WGS assembly of Brachypodium distachyon.</title>
        <authorList>
            <consortium name="The International Brachypodium Initiative"/>
            <person name="Lucas S."/>
            <person name="Harmon-Smith M."/>
            <person name="Lail K."/>
            <person name="Tice H."/>
            <person name="Grimwood J."/>
            <person name="Bruce D."/>
            <person name="Barry K."/>
            <person name="Shu S."/>
            <person name="Lindquist E."/>
            <person name="Wang M."/>
            <person name="Pitluck S."/>
            <person name="Vogel J.P."/>
            <person name="Garvin D.F."/>
            <person name="Mockler T.C."/>
            <person name="Schmutz J."/>
            <person name="Rokhsar D."/>
            <person name="Bevan M.W."/>
        </authorList>
    </citation>
    <scope>NUCLEOTIDE SEQUENCE</scope>
    <source>
        <strain evidence="8">Bd21</strain>
    </source>
</reference>
<dbReference type="Pfam" id="PF00332">
    <property type="entry name" value="Glyco_hydro_17"/>
    <property type="match status" value="1"/>
</dbReference>
<dbReference type="GO" id="GO:0005975">
    <property type="term" value="P:carbohydrate metabolic process"/>
    <property type="evidence" value="ECO:0007669"/>
    <property type="project" value="InterPro"/>
</dbReference>
<comment type="similarity">
    <text evidence="2 7">Belongs to the glycosyl hydrolase 17 family.</text>
</comment>
<dbReference type="GO" id="GO:0005886">
    <property type="term" value="C:plasma membrane"/>
    <property type="evidence" value="ECO:0000318"/>
    <property type="project" value="GO_Central"/>
</dbReference>
<dbReference type="SUPFAM" id="SSF51445">
    <property type="entry name" value="(Trans)glycosidases"/>
    <property type="match status" value="1"/>
</dbReference>
<evidence type="ECO:0000256" key="4">
    <source>
        <dbReference type="ARBA" id="ARBA00022729"/>
    </source>
</evidence>
<evidence type="ECO:0000256" key="6">
    <source>
        <dbReference type="ARBA" id="ARBA00023295"/>
    </source>
</evidence>
<dbReference type="FunFam" id="3.20.20.80:FF:000005">
    <property type="entry name" value="Glucan endo-1,3-beta-glucosidase 14"/>
    <property type="match status" value="1"/>
</dbReference>
<keyword evidence="6" id="KW-0326">Glycosidase</keyword>
<dbReference type="InterPro" id="IPR017853">
    <property type="entry name" value="GH"/>
</dbReference>
<dbReference type="KEGG" id="bdi:104581519"/>
<keyword evidence="5" id="KW-0378">Hydrolase</keyword>
<evidence type="ECO:0000313" key="10">
    <source>
        <dbReference type="Proteomes" id="UP000008810"/>
    </source>
</evidence>
<evidence type="ECO:0000313" key="9">
    <source>
        <dbReference type="EnsemblPlants" id="KQK17741"/>
    </source>
</evidence>
<dbReference type="OrthoDB" id="666604at2759"/>
<reference evidence="9" key="3">
    <citation type="submission" date="2018-08" db="UniProtKB">
        <authorList>
            <consortium name="EnsemblPlants"/>
        </authorList>
    </citation>
    <scope>IDENTIFICATION</scope>
    <source>
        <strain evidence="9">cv. Bd21</strain>
    </source>
</reference>
<sequence>MPRPGSKLRNEARLACPSDASAGSVARRDGGSCSGPGDCGGLAAIMVMGRRRCAHWMVPLFCCLLLAFPSHGPRAVEAFVGAYGINYGRIANNIPSPDKVVALLRSSKIRNVKIYDADHSVLDTFKGTGLNLVIAVNNGLLKDFAANESSAIDWLKDNVQPYLPQTRIVGITVGNEVLGGDPSLAEPLIGAVKNVYNGLKKLHLEDKIELFSPHSEAVFANSYPPSACVFNDNVMVYMKQLLDFFSRIGSPFYVNAYPFLAYISDPEHIDINYALFQPNPGILDPNTSLHYDNMFDAQVDAAYAALKAAGYNDMEVRVAETGWASSGDQNEVGASVENARTYNFNLRKRLFLRKGTPLKPKIPVKAYIFALFNENSKPGPSSEKHYGLFNADGRISYDIGYSGLLPSSAPSSLLSMKKMRAGDWIVHCLAAVFYFFF</sequence>
<dbReference type="ExpressionAtlas" id="I1GXG8">
    <property type="expression patterns" value="baseline and differential"/>
</dbReference>
<organism evidence="8">
    <name type="scientific">Brachypodium distachyon</name>
    <name type="common">Purple false brome</name>
    <name type="synonym">Trachynia distachya</name>
    <dbReference type="NCBI Taxonomy" id="15368"/>
    <lineage>
        <taxon>Eukaryota</taxon>
        <taxon>Viridiplantae</taxon>
        <taxon>Streptophyta</taxon>
        <taxon>Embryophyta</taxon>
        <taxon>Tracheophyta</taxon>
        <taxon>Spermatophyta</taxon>
        <taxon>Magnoliopsida</taxon>
        <taxon>Liliopsida</taxon>
        <taxon>Poales</taxon>
        <taxon>Poaceae</taxon>
        <taxon>BOP clade</taxon>
        <taxon>Pooideae</taxon>
        <taxon>Stipodae</taxon>
        <taxon>Brachypodieae</taxon>
        <taxon>Brachypodium</taxon>
    </lineage>
</organism>
<keyword evidence="4" id="KW-0732">Signal</keyword>
<dbReference type="Proteomes" id="UP000008810">
    <property type="component" value="Chromosome 1"/>
</dbReference>
<reference evidence="8 9" key="1">
    <citation type="journal article" date="2010" name="Nature">
        <title>Genome sequencing and analysis of the model grass Brachypodium distachyon.</title>
        <authorList>
            <consortium name="International Brachypodium Initiative"/>
        </authorList>
    </citation>
    <scope>NUCLEOTIDE SEQUENCE [LARGE SCALE GENOMIC DNA]</scope>
    <source>
        <strain evidence="8 9">Bd21</strain>
    </source>
</reference>
<dbReference type="EnsemblPlants" id="KQK17741">
    <property type="protein sequence ID" value="KQK17741"/>
    <property type="gene ID" value="BRADI_1g36460v3"/>
</dbReference>
<dbReference type="EC" id="3.2.1.39" evidence="3"/>
<accession>I1GXG8</accession>
<dbReference type="InterPro" id="IPR000490">
    <property type="entry name" value="Glyco_hydro_17"/>
</dbReference>
<evidence type="ECO:0000256" key="7">
    <source>
        <dbReference type="RuleBase" id="RU004335"/>
    </source>
</evidence>
<dbReference type="eggNOG" id="ENOG502QWF6">
    <property type="taxonomic scope" value="Eukaryota"/>
</dbReference>
<dbReference type="STRING" id="15368.I1GXG8"/>
<gene>
    <name evidence="9" type="primary">LOC104581519</name>
    <name evidence="8" type="ORF">BRADI_1g36460v3</name>
</gene>
<keyword evidence="10" id="KW-1185">Reference proteome</keyword>
<dbReference type="GeneID" id="104581519"/>
<proteinExistence type="inferred from homology"/>
<dbReference type="GO" id="GO:0042973">
    <property type="term" value="F:glucan endo-1,3-beta-D-glucosidase activity"/>
    <property type="evidence" value="ECO:0007669"/>
    <property type="project" value="UniProtKB-EC"/>
</dbReference>
<dbReference type="PANTHER" id="PTHR32227">
    <property type="entry name" value="GLUCAN ENDO-1,3-BETA-GLUCOSIDASE BG1-RELATED-RELATED"/>
    <property type="match status" value="1"/>
</dbReference>
<dbReference type="Gene3D" id="3.20.20.80">
    <property type="entry name" value="Glycosidases"/>
    <property type="match status" value="1"/>
</dbReference>
<dbReference type="Gramene" id="KQK17741">
    <property type="protein sequence ID" value="KQK17741"/>
    <property type="gene ID" value="BRADI_1g36460v3"/>
</dbReference>
<comment type="catalytic activity">
    <reaction evidence="1">
        <text>Hydrolysis of (1-&gt;3)-beta-D-glucosidic linkages in (1-&gt;3)-beta-D-glucans.</text>
        <dbReference type="EC" id="3.2.1.39"/>
    </reaction>
</comment>
<evidence type="ECO:0000256" key="1">
    <source>
        <dbReference type="ARBA" id="ARBA00000382"/>
    </source>
</evidence>
<dbReference type="EMBL" id="CM000880">
    <property type="protein sequence ID" value="KQK17741.1"/>
    <property type="molecule type" value="Genomic_DNA"/>
</dbReference>